<reference evidence="2" key="1">
    <citation type="submission" date="2021-03" db="EMBL/GenBank/DDBJ databases">
        <title>novel species isolated from a fishpond in China.</title>
        <authorList>
            <person name="Lu H."/>
            <person name="Cai Z."/>
        </authorList>
    </citation>
    <scope>NUCLEOTIDE SEQUENCE</scope>
    <source>
        <strain evidence="2">JCM 30855</strain>
    </source>
</reference>
<evidence type="ECO:0000313" key="3">
    <source>
        <dbReference type="Proteomes" id="UP000664654"/>
    </source>
</evidence>
<sequence>MAHQHKRLQENQFKPSKALRKAQALAASHMPYPEKLKELDKLAASAPVEEQNAFDELFAELEEETLMRG</sequence>
<feature type="region of interest" description="Disordered" evidence="1">
    <location>
        <begin position="1"/>
        <end position="31"/>
    </location>
</feature>
<evidence type="ECO:0000256" key="1">
    <source>
        <dbReference type="SAM" id="MobiDB-lite"/>
    </source>
</evidence>
<protein>
    <submittedName>
        <fullName evidence="2">Uncharacterized protein</fullName>
    </submittedName>
</protein>
<name>A0A939DQX9_9ALTE</name>
<dbReference type="AlphaFoldDB" id="A0A939DQX9"/>
<dbReference type="EMBL" id="JAFKCV010000017">
    <property type="protein sequence ID" value="MBN7827359.1"/>
    <property type="molecule type" value="Genomic_DNA"/>
</dbReference>
<proteinExistence type="predicted"/>
<dbReference type="RefSeq" id="WP_206575471.1">
    <property type="nucleotide sequence ID" value="NZ_JAFKCV010000017.1"/>
</dbReference>
<comment type="caution">
    <text evidence="2">The sequence shown here is derived from an EMBL/GenBank/DDBJ whole genome shotgun (WGS) entry which is preliminary data.</text>
</comment>
<keyword evidence="3" id="KW-1185">Reference proteome</keyword>
<organism evidence="2 3">
    <name type="scientific">Bowmanella dokdonensis</name>
    <dbReference type="NCBI Taxonomy" id="751969"/>
    <lineage>
        <taxon>Bacteria</taxon>
        <taxon>Pseudomonadati</taxon>
        <taxon>Pseudomonadota</taxon>
        <taxon>Gammaproteobacteria</taxon>
        <taxon>Alteromonadales</taxon>
        <taxon>Alteromonadaceae</taxon>
        <taxon>Bowmanella</taxon>
    </lineage>
</organism>
<gene>
    <name evidence="2" type="ORF">J0A66_19165</name>
</gene>
<evidence type="ECO:0000313" key="2">
    <source>
        <dbReference type="EMBL" id="MBN7827359.1"/>
    </source>
</evidence>
<dbReference type="Proteomes" id="UP000664654">
    <property type="component" value="Unassembled WGS sequence"/>
</dbReference>
<accession>A0A939DQX9</accession>